<evidence type="ECO:0000313" key="3">
    <source>
        <dbReference type="Proteomes" id="UP001341281"/>
    </source>
</evidence>
<accession>A0AAQ3X1Z3</accession>
<keyword evidence="3" id="KW-1185">Reference proteome</keyword>
<dbReference type="InterPro" id="IPR043128">
    <property type="entry name" value="Rev_trsase/Diguanyl_cyclase"/>
</dbReference>
<dbReference type="InterPro" id="IPR041577">
    <property type="entry name" value="RT_RNaseH_2"/>
</dbReference>
<evidence type="ECO:0000313" key="2">
    <source>
        <dbReference type="EMBL" id="WVZ81701.1"/>
    </source>
</evidence>
<dbReference type="EMBL" id="CP144750">
    <property type="protein sequence ID" value="WVZ81701.1"/>
    <property type="molecule type" value="Genomic_DNA"/>
</dbReference>
<protein>
    <recommendedName>
        <fullName evidence="1">Reverse transcriptase/retrotransposon-derived protein RNase H-like domain-containing protein</fullName>
    </recommendedName>
</protein>
<evidence type="ECO:0000259" key="1">
    <source>
        <dbReference type="Pfam" id="PF17919"/>
    </source>
</evidence>
<dbReference type="InterPro" id="IPR051320">
    <property type="entry name" value="Viral_Replic_Matur_Polypro"/>
</dbReference>
<feature type="domain" description="Reverse transcriptase/retrotransposon-derived protein RNase H-like" evidence="1">
    <location>
        <begin position="23"/>
        <end position="119"/>
    </location>
</feature>
<dbReference type="Gene3D" id="3.30.70.270">
    <property type="match status" value="1"/>
</dbReference>
<name>A0AAQ3X1Z3_PASNO</name>
<gene>
    <name evidence="2" type="ORF">U9M48_029047</name>
</gene>
<dbReference type="InterPro" id="IPR043502">
    <property type="entry name" value="DNA/RNA_pol_sf"/>
</dbReference>
<dbReference type="SUPFAM" id="SSF56672">
    <property type="entry name" value="DNA/RNA polymerases"/>
    <property type="match status" value="1"/>
</dbReference>
<dbReference type="PANTHER" id="PTHR33064">
    <property type="entry name" value="POL PROTEIN"/>
    <property type="match status" value="1"/>
</dbReference>
<dbReference type="Proteomes" id="UP001341281">
    <property type="component" value="Chromosome 06"/>
</dbReference>
<reference evidence="2 3" key="1">
    <citation type="submission" date="2024-02" db="EMBL/GenBank/DDBJ databases">
        <title>High-quality chromosome-scale genome assembly of Pensacola bahiagrass (Paspalum notatum Flugge var. saurae).</title>
        <authorList>
            <person name="Vega J.M."/>
            <person name="Podio M."/>
            <person name="Orjuela J."/>
            <person name="Siena L.A."/>
            <person name="Pessino S.C."/>
            <person name="Combes M.C."/>
            <person name="Mariac C."/>
            <person name="Albertini E."/>
            <person name="Pupilli F."/>
            <person name="Ortiz J.P.A."/>
            <person name="Leblanc O."/>
        </authorList>
    </citation>
    <scope>NUCLEOTIDE SEQUENCE [LARGE SCALE GENOMIC DNA]</scope>
    <source>
        <strain evidence="2">R1</strain>
        <tissue evidence="2">Leaf</tissue>
    </source>
</reference>
<organism evidence="2 3">
    <name type="scientific">Paspalum notatum var. saurae</name>
    <dbReference type="NCBI Taxonomy" id="547442"/>
    <lineage>
        <taxon>Eukaryota</taxon>
        <taxon>Viridiplantae</taxon>
        <taxon>Streptophyta</taxon>
        <taxon>Embryophyta</taxon>
        <taxon>Tracheophyta</taxon>
        <taxon>Spermatophyta</taxon>
        <taxon>Magnoliopsida</taxon>
        <taxon>Liliopsida</taxon>
        <taxon>Poales</taxon>
        <taxon>Poaceae</taxon>
        <taxon>PACMAD clade</taxon>
        <taxon>Panicoideae</taxon>
        <taxon>Andropogonodae</taxon>
        <taxon>Paspaleae</taxon>
        <taxon>Paspalinae</taxon>
        <taxon>Paspalum</taxon>
    </lineage>
</organism>
<dbReference type="AlphaFoldDB" id="A0AAQ3X1Z3"/>
<dbReference type="Pfam" id="PF17919">
    <property type="entry name" value="RT_RNaseH_2"/>
    <property type="match status" value="1"/>
</dbReference>
<sequence length="330" mass="37459">MQHYGMISRPLTSLLKKGVQFLWTPEMNKAFQLLKQALVQAPILASPDFIKQFILETYASDLGIGNWSSINASRPPHCILSKPLSSRNQALSAYEKECMTILLAVDKRRSYLQHSPFIIRIDNRNLNYTIQYKTGVTNAAADVLSHYPRDTSVCAISACMPSWMESGYAEDPDSQRLLTELSLTGSNEHHLKTQGKKWLGNDTLTQQHVLEALHNSGVGGHSEIEFLLSLYGKNCSSYPDTKLIMSYSYHPQIDDQTEWLNQCLEIFLRCSQSQTGLPLSWPFQDFQRVGDVVYKLDLPLEVKMHPVLNEIREKTMPIYNGVFKVLSTLN</sequence>
<dbReference type="PANTHER" id="PTHR33064:SF37">
    <property type="entry name" value="RIBONUCLEASE H"/>
    <property type="match status" value="1"/>
</dbReference>
<proteinExistence type="predicted"/>